<keyword evidence="3 4" id="KW-0408">Iron</keyword>
<dbReference type="InterPro" id="IPR009056">
    <property type="entry name" value="Cyt_c-like_dom"/>
</dbReference>
<evidence type="ECO:0000256" key="1">
    <source>
        <dbReference type="ARBA" id="ARBA00022617"/>
    </source>
</evidence>
<dbReference type="RefSeq" id="WP_243989731.1">
    <property type="nucleotide sequence ID" value="NZ_JALHLE010000001.1"/>
</dbReference>
<dbReference type="SUPFAM" id="SSF46626">
    <property type="entry name" value="Cytochrome c"/>
    <property type="match status" value="1"/>
</dbReference>
<dbReference type="Gene3D" id="1.10.760.10">
    <property type="entry name" value="Cytochrome c-like domain"/>
    <property type="match status" value="1"/>
</dbReference>
<reference evidence="7" key="1">
    <citation type="submission" date="2022-03" db="EMBL/GenBank/DDBJ databases">
        <title>Identification of a novel bacterium isolated from mangrove sediments.</title>
        <authorList>
            <person name="Pan X."/>
        </authorList>
    </citation>
    <scope>NUCLEOTIDE SEQUENCE</scope>
    <source>
        <strain evidence="7">B2580</strain>
    </source>
</reference>
<dbReference type="PROSITE" id="PS51007">
    <property type="entry name" value="CYTC"/>
    <property type="match status" value="1"/>
</dbReference>
<keyword evidence="5" id="KW-0732">Signal</keyword>
<name>A0ABT0AW29_9SPHN</name>
<feature type="domain" description="Cytochrome c" evidence="6">
    <location>
        <begin position="31"/>
        <end position="112"/>
    </location>
</feature>
<protein>
    <submittedName>
        <fullName evidence="7">Cytochrome c</fullName>
    </submittedName>
</protein>
<evidence type="ECO:0000256" key="3">
    <source>
        <dbReference type="ARBA" id="ARBA00023004"/>
    </source>
</evidence>
<dbReference type="EMBL" id="JALHLE010000001">
    <property type="protein sequence ID" value="MCJ2177037.1"/>
    <property type="molecule type" value="Genomic_DNA"/>
</dbReference>
<accession>A0ABT0AW29</accession>
<keyword evidence="2 4" id="KW-0479">Metal-binding</keyword>
<comment type="caution">
    <text evidence="7">The sequence shown here is derived from an EMBL/GenBank/DDBJ whole genome shotgun (WGS) entry which is preliminary data.</text>
</comment>
<evidence type="ECO:0000313" key="7">
    <source>
        <dbReference type="EMBL" id="MCJ2177037.1"/>
    </source>
</evidence>
<evidence type="ECO:0000256" key="5">
    <source>
        <dbReference type="SAM" id="SignalP"/>
    </source>
</evidence>
<dbReference type="PROSITE" id="PS51257">
    <property type="entry name" value="PROKAR_LIPOPROTEIN"/>
    <property type="match status" value="1"/>
</dbReference>
<evidence type="ECO:0000256" key="4">
    <source>
        <dbReference type="PROSITE-ProRule" id="PRU00433"/>
    </source>
</evidence>
<gene>
    <name evidence="7" type="ORF">MTR64_00525</name>
</gene>
<proteinExistence type="predicted"/>
<feature type="signal peptide" evidence="5">
    <location>
        <begin position="1"/>
        <end position="19"/>
    </location>
</feature>
<dbReference type="InterPro" id="IPR036909">
    <property type="entry name" value="Cyt_c-like_dom_sf"/>
</dbReference>
<evidence type="ECO:0000256" key="2">
    <source>
        <dbReference type="ARBA" id="ARBA00022723"/>
    </source>
</evidence>
<keyword evidence="1 4" id="KW-0349">Heme</keyword>
<organism evidence="7 8">
    <name type="scientific">Novosphingobium album</name>
    <name type="common">ex Hu et al. 2023</name>
    <dbReference type="NCBI Taxonomy" id="2930093"/>
    <lineage>
        <taxon>Bacteria</taxon>
        <taxon>Pseudomonadati</taxon>
        <taxon>Pseudomonadota</taxon>
        <taxon>Alphaproteobacteria</taxon>
        <taxon>Sphingomonadales</taxon>
        <taxon>Sphingomonadaceae</taxon>
        <taxon>Novosphingobium</taxon>
    </lineage>
</organism>
<keyword evidence="8" id="KW-1185">Reference proteome</keyword>
<feature type="chain" id="PRO_5046269889" evidence="5">
    <location>
        <begin position="20"/>
        <end position="120"/>
    </location>
</feature>
<evidence type="ECO:0000313" key="8">
    <source>
        <dbReference type="Proteomes" id="UP001162880"/>
    </source>
</evidence>
<dbReference type="Proteomes" id="UP001162880">
    <property type="component" value="Unassembled WGS sequence"/>
</dbReference>
<sequence>MKTRLTFVLAGLAAGCAAATSPPVETTAPMKGAQRGLAFAQQHCAECHGVTANTLSPNPESPPFEDIANRNGLTAETLSQFLIDSHNFPAAMDFTVTGTQASDLAAWMLTMRKPDYQPQR</sequence>
<evidence type="ECO:0000259" key="6">
    <source>
        <dbReference type="PROSITE" id="PS51007"/>
    </source>
</evidence>